<feature type="chain" id="PRO_5008898242" description="Alpha-2-macroglobulin receptor-associated protein" evidence="2">
    <location>
        <begin position="21"/>
        <end position="375"/>
    </location>
</feature>
<evidence type="ECO:0000259" key="4">
    <source>
        <dbReference type="Pfam" id="PF06401"/>
    </source>
</evidence>
<feature type="compositionally biased region" description="Basic and acidic residues" evidence="1">
    <location>
        <begin position="131"/>
        <end position="142"/>
    </location>
</feature>
<dbReference type="STRING" id="947166.A0A1D1VBV2"/>
<dbReference type="GO" id="GO:0050750">
    <property type="term" value="F:low-density lipoprotein particle receptor binding"/>
    <property type="evidence" value="ECO:0007669"/>
    <property type="project" value="InterPro"/>
</dbReference>
<dbReference type="InterPro" id="IPR038003">
    <property type="entry name" value="A2-macroglobuin_RAP"/>
</dbReference>
<dbReference type="GO" id="GO:0048259">
    <property type="term" value="P:regulation of receptor-mediated endocytosis"/>
    <property type="evidence" value="ECO:0007669"/>
    <property type="project" value="TreeGrafter"/>
</dbReference>
<gene>
    <name evidence="5" type="primary">RvY_08827-1</name>
    <name evidence="5" type="synonym">RvY_08827.1</name>
    <name evidence="5" type="ORF">RvY_08827</name>
</gene>
<dbReference type="InterPro" id="IPR036744">
    <property type="entry name" value="RAP_sf"/>
</dbReference>
<keyword evidence="6" id="KW-1185">Reference proteome</keyword>
<name>A0A1D1VBV2_RAMVA</name>
<dbReference type="GO" id="GO:0048019">
    <property type="term" value="F:receptor antagonist activity"/>
    <property type="evidence" value="ECO:0007669"/>
    <property type="project" value="InterPro"/>
</dbReference>
<evidence type="ECO:0000259" key="3">
    <source>
        <dbReference type="Pfam" id="PF06400"/>
    </source>
</evidence>
<feature type="region of interest" description="Disordered" evidence="1">
    <location>
        <begin position="335"/>
        <end position="375"/>
    </location>
</feature>
<dbReference type="Pfam" id="PF06401">
    <property type="entry name" value="Alpha-2-MRAP_C"/>
    <property type="match status" value="1"/>
</dbReference>
<dbReference type="AlphaFoldDB" id="A0A1D1VBV2"/>
<accession>A0A1D1VBV2</accession>
<feature type="domain" description="Alpha-2-macroglobulin RAP C-terminal" evidence="4">
    <location>
        <begin position="154"/>
        <end position="375"/>
    </location>
</feature>
<feature type="region of interest" description="Disordered" evidence="1">
    <location>
        <begin position="131"/>
        <end position="154"/>
    </location>
</feature>
<dbReference type="EMBL" id="BDGG01000004">
    <property type="protein sequence ID" value="GAU97552.1"/>
    <property type="molecule type" value="Genomic_DNA"/>
</dbReference>
<dbReference type="SUPFAM" id="SSF47045">
    <property type="entry name" value="RAP domain-like"/>
    <property type="match status" value="3"/>
</dbReference>
<dbReference type="InterPro" id="IPR009066">
    <property type="entry name" value="MG_RAP_rcpt_1"/>
</dbReference>
<dbReference type="PANTHER" id="PTHR16560">
    <property type="entry name" value="ALPHA-2-MACROGLOBULIN RECEPTOR-ASSOCIATED PROTEIN"/>
    <property type="match status" value="1"/>
</dbReference>
<feature type="signal peptide" evidence="2">
    <location>
        <begin position="1"/>
        <end position="20"/>
    </location>
</feature>
<comment type="caution">
    <text evidence="5">The sequence shown here is derived from an EMBL/GenBank/DDBJ whole genome shotgun (WGS) entry which is preliminary data.</text>
</comment>
<dbReference type="InterPro" id="IPR010483">
    <property type="entry name" value="Alpha_2_MRAP_C"/>
</dbReference>
<dbReference type="OrthoDB" id="5817428at2759"/>
<reference evidence="5 6" key="1">
    <citation type="journal article" date="2016" name="Nat. Commun.">
        <title>Extremotolerant tardigrade genome and improved radiotolerance of human cultured cells by tardigrade-unique protein.</title>
        <authorList>
            <person name="Hashimoto T."/>
            <person name="Horikawa D.D."/>
            <person name="Saito Y."/>
            <person name="Kuwahara H."/>
            <person name="Kozuka-Hata H."/>
            <person name="Shin-I T."/>
            <person name="Minakuchi Y."/>
            <person name="Ohishi K."/>
            <person name="Motoyama A."/>
            <person name="Aizu T."/>
            <person name="Enomoto A."/>
            <person name="Kondo K."/>
            <person name="Tanaka S."/>
            <person name="Hara Y."/>
            <person name="Koshikawa S."/>
            <person name="Sagara H."/>
            <person name="Miura T."/>
            <person name="Yokobori S."/>
            <person name="Miyagawa K."/>
            <person name="Suzuki Y."/>
            <person name="Kubo T."/>
            <person name="Oyama M."/>
            <person name="Kohara Y."/>
            <person name="Fujiyama A."/>
            <person name="Arakawa K."/>
            <person name="Katayama T."/>
            <person name="Toyoda A."/>
            <person name="Kunieda T."/>
        </authorList>
    </citation>
    <scope>NUCLEOTIDE SEQUENCE [LARGE SCALE GENOMIC DNA]</scope>
    <source>
        <strain evidence="5 6">YOKOZUNA-1</strain>
    </source>
</reference>
<proteinExistence type="predicted"/>
<feature type="compositionally biased region" description="Basic and acidic residues" evidence="1">
    <location>
        <begin position="355"/>
        <end position="375"/>
    </location>
</feature>
<protein>
    <recommendedName>
        <fullName evidence="7">Alpha-2-macroglobulin receptor-associated protein</fullName>
    </recommendedName>
</protein>
<feature type="domain" description="Alpha-2-macroglobulin receptor-associated protein" evidence="3">
    <location>
        <begin position="10"/>
        <end position="132"/>
    </location>
</feature>
<evidence type="ECO:0000313" key="5">
    <source>
        <dbReference type="EMBL" id="GAU97552.1"/>
    </source>
</evidence>
<dbReference type="GO" id="GO:0008201">
    <property type="term" value="F:heparin binding"/>
    <property type="evidence" value="ECO:0007669"/>
    <property type="project" value="InterPro"/>
</dbReference>
<dbReference type="GO" id="GO:0005783">
    <property type="term" value="C:endoplasmic reticulum"/>
    <property type="evidence" value="ECO:0007669"/>
    <property type="project" value="InterPro"/>
</dbReference>
<evidence type="ECO:0000256" key="1">
    <source>
        <dbReference type="SAM" id="MobiDB-lite"/>
    </source>
</evidence>
<evidence type="ECO:0000313" key="6">
    <source>
        <dbReference type="Proteomes" id="UP000186922"/>
    </source>
</evidence>
<dbReference type="Proteomes" id="UP000186922">
    <property type="component" value="Unassembled WGS sequence"/>
</dbReference>
<evidence type="ECO:0008006" key="7">
    <source>
        <dbReference type="Google" id="ProtNLM"/>
    </source>
</evidence>
<dbReference type="PANTHER" id="PTHR16560:SF2">
    <property type="entry name" value="ALPHA-2-MACROGLOBULIN RECEPTOR-ASSOCIATED PROTEIN"/>
    <property type="match status" value="1"/>
</dbReference>
<keyword evidence="2" id="KW-0732">Signal</keyword>
<evidence type="ECO:0000256" key="2">
    <source>
        <dbReference type="SAM" id="SignalP"/>
    </source>
</evidence>
<feature type="compositionally biased region" description="Basic and acidic residues" evidence="1">
    <location>
        <begin position="335"/>
        <end position="348"/>
    </location>
</feature>
<dbReference type="Pfam" id="PF06400">
    <property type="entry name" value="Alpha-2-MRAP_N"/>
    <property type="match status" value="1"/>
</dbReference>
<organism evidence="5 6">
    <name type="scientific">Ramazzottius varieornatus</name>
    <name type="common">Water bear</name>
    <name type="synonym">Tardigrade</name>
    <dbReference type="NCBI Taxonomy" id="947166"/>
    <lineage>
        <taxon>Eukaryota</taxon>
        <taxon>Metazoa</taxon>
        <taxon>Ecdysozoa</taxon>
        <taxon>Tardigrada</taxon>
        <taxon>Eutardigrada</taxon>
        <taxon>Parachela</taxon>
        <taxon>Hypsibioidea</taxon>
        <taxon>Ramazzottiidae</taxon>
        <taxon>Ramazzottius</taxon>
    </lineage>
</organism>
<dbReference type="Gene3D" id="1.20.81.10">
    <property type="entry name" value="RAP domain"/>
    <property type="match status" value="3"/>
</dbReference>
<sequence length="375" mass="42985">MTRFYLPLAVLLLVVYTIAAKGGGKYSKEKNRLKEETVFRDIALEKVLKSSGSAKFRTAKLAAVWEKAQKRLNIDDQRDVFDDLQELDKEEITLKRVRHDGGDKNGDIAASLRDKLHALLERYDLLTPLHDPVETKSKKTSRDPSPSFTPPPAVFSDKKLNKLWAKAQKAGFSEADLRTLHTEFEHHQQKLDEYRNIYDAEPSGTDQDANDVKWERLSDDLTPEEREAMDLPPLKPSADDTVKVDSAIRNIVKGYSALKNKVTGIPAEPTMGDFVESKVETLWKSALQAGFSRDELLSLRNELHHFERKLQKQRNIEAGIQDMDSGKYEQDVYAKRGERSDEHVDLNQKAKHHASRIDSMHRDFERRIDSRHNEL</sequence>